<reference evidence="1 2" key="1">
    <citation type="journal article" date="2019" name="Plant Biotechnol. J.">
        <title>The red bayberry genome and genetic basis of sex determination.</title>
        <authorList>
            <person name="Jia H.M."/>
            <person name="Jia H.J."/>
            <person name="Cai Q.L."/>
            <person name="Wang Y."/>
            <person name="Zhao H.B."/>
            <person name="Yang W.F."/>
            <person name="Wang G.Y."/>
            <person name="Li Y.H."/>
            <person name="Zhan D.L."/>
            <person name="Shen Y.T."/>
            <person name="Niu Q.F."/>
            <person name="Chang L."/>
            <person name="Qiu J."/>
            <person name="Zhao L."/>
            <person name="Xie H.B."/>
            <person name="Fu W.Y."/>
            <person name="Jin J."/>
            <person name="Li X.W."/>
            <person name="Jiao Y."/>
            <person name="Zhou C.C."/>
            <person name="Tu T."/>
            <person name="Chai C.Y."/>
            <person name="Gao J.L."/>
            <person name="Fan L.J."/>
            <person name="van de Weg E."/>
            <person name="Wang J.Y."/>
            <person name="Gao Z.S."/>
        </authorList>
    </citation>
    <scope>NUCLEOTIDE SEQUENCE [LARGE SCALE GENOMIC DNA]</scope>
    <source>
        <tissue evidence="1">Leaves</tissue>
    </source>
</reference>
<accession>A0A6A1WR64</accession>
<evidence type="ECO:0000313" key="2">
    <source>
        <dbReference type="Proteomes" id="UP000516437"/>
    </source>
</evidence>
<organism evidence="1 2">
    <name type="scientific">Morella rubra</name>
    <name type="common">Chinese bayberry</name>
    <dbReference type="NCBI Taxonomy" id="262757"/>
    <lineage>
        <taxon>Eukaryota</taxon>
        <taxon>Viridiplantae</taxon>
        <taxon>Streptophyta</taxon>
        <taxon>Embryophyta</taxon>
        <taxon>Tracheophyta</taxon>
        <taxon>Spermatophyta</taxon>
        <taxon>Magnoliopsida</taxon>
        <taxon>eudicotyledons</taxon>
        <taxon>Gunneridae</taxon>
        <taxon>Pentapetalae</taxon>
        <taxon>rosids</taxon>
        <taxon>fabids</taxon>
        <taxon>Fagales</taxon>
        <taxon>Myricaceae</taxon>
        <taxon>Morella</taxon>
    </lineage>
</organism>
<gene>
    <name evidence="1" type="ORF">CJ030_MR1G027738</name>
</gene>
<comment type="caution">
    <text evidence="1">The sequence shown here is derived from an EMBL/GenBank/DDBJ whole genome shotgun (WGS) entry which is preliminary data.</text>
</comment>
<keyword evidence="2" id="KW-1185">Reference proteome</keyword>
<proteinExistence type="predicted"/>
<evidence type="ECO:0000313" key="1">
    <source>
        <dbReference type="EMBL" id="KAB1227143.1"/>
    </source>
</evidence>
<dbReference type="EMBL" id="RXIC02000019">
    <property type="protein sequence ID" value="KAB1227143.1"/>
    <property type="molecule type" value="Genomic_DNA"/>
</dbReference>
<dbReference type="AlphaFoldDB" id="A0A6A1WR64"/>
<dbReference type="Proteomes" id="UP000516437">
    <property type="component" value="Chromosome 1"/>
</dbReference>
<protein>
    <submittedName>
        <fullName evidence="1">Uncharacterized protein</fullName>
    </submittedName>
</protein>
<name>A0A6A1WR64_9ROSI</name>
<sequence length="96" mass="10237">MAQWSAGFYPGFDTLMKVAKEKFPGIHLSDLKAEDYTSQANSEVGIPVVEEEGIGLEMVAVTKKVVTEQGITSSIPAEVLATNSPSLVLKITLADP</sequence>